<name>A0A0F3PCU5_RICRH</name>
<feature type="domain" description="Phage capsid-like C-terminal" evidence="2">
    <location>
        <begin position="8"/>
        <end position="63"/>
    </location>
</feature>
<dbReference type="InterPro" id="IPR054612">
    <property type="entry name" value="Phage_capsid-like_C"/>
</dbReference>
<dbReference type="RefSeq" id="WP_041405119.1">
    <property type="nucleotide sequence ID" value="NZ_LAOC01000001.1"/>
</dbReference>
<dbReference type="NCBIfam" id="TIGR01554">
    <property type="entry name" value="major_cap_HK97"/>
    <property type="match status" value="1"/>
</dbReference>
<dbReference type="PATRIC" id="fig|1359199.3.peg.1340"/>
<dbReference type="SUPFAM" id="SSF56563">
    <property type="entry name" value="Major capsid protein gp5"/>
    <property type="match status" value="1"/>
</dbReference>
<proteinExistence type="predicted"/>
<accession>A0A0F3PCU5</accession>
<reference evidence="3 4" key="1">
    <citation type="submission" date="2015-01" db="EMBL/GenBank/DDBJ databases">
        <title>Genome Sequencing of Rickettsiales.</title>
        <authorList>
            <person name="Daugherty S.C."/>
            <person name="Su Q."/>
            <person name="Abolude K."/>
            <person name="Beier-Sexton M."/>
            <person name="Carlyon J.A."/>
            <person name="Carter R."/>
            <person name="Day N.P."/>
            <person name="Dumler S.J."/>
            <person name="Dyachenko V."/>
            <person name="Godinez A."/>
            <person name="Kurtti T.J."/>
            <person name="Lichay M."/>
            <person name="Mullins K.E."/>
            <person name="Ott S."/>
            <person name="Pappas-Brown V."/>
            <person name="Paris D.H."/>
            <person name="Patel P."/>
            <person name="Richards A.L."/>
            <person name="Sadzewicz L."/>
            <person name="Sears K."/>
            <person name="Seidman D."/>
            <person name="Sengamalay N."/>
            <person name="Stenos J."/>
            <person name="Tallon L.J."/>
            <person name="Vincent G."/>
            <person name="Fraser C.M."/>
            <person name="Munderloh U."/>
            <person name="Dunning-Hotopp J.C."/>
        </authorList>
    </citation>
    <scope>NUCLEOTIDE SEQUENCE [LARGE SCALE GENOMIC DNA]</scope>
    <source>
        <strain evidence="3 4">Ect</strain>
    </source>
</reference>
<organism evidence="3 4">
    <name type="scientific">Rickettsia rhipicephali str. Ect</name>
    <dbReference type="NCBI Taxonomy" id="1359199"/>
    <lineage>
        <taxon>Bacteria</taxon>
        <taxon>Pseudomonadati</taxon>
        <taxon>Pseudomonadota</taxon>
        <taxon>Alphaproteobacteria</taxon>
        <taxon>Rickettsiales</taxon>
        <taxon>Rickettsiaceae</taxon>
        <taxon>Rickettsieae</taxon>
        <taxon>Rickettsia</taxon>
        <taxon>spotted fever group</taxon>
    </lineage>
</organism>
<evidence type="ECO:0000313" key="4">
    <source>
        <dbReference type="Proteomes" id="UP000033591"/>
    </source>
</evidence>
<evidence type="ECO:0000313" key="3">
    <source>
        <dbReference type="EMBL" id="KJV78160.1"/>
    </source>
</evidence>
<gene>
    <name evidence="3" type="ORF">RMAECT_1357</name>
</gene>
<dbReference type="InterPro" id="IPR024455">
    <property type="entry name" value="Phage_capsid"/>
</dbReference>
<sequence length="65" mass="7156">MPPIDKKGNAIAIGDFKAGYKIVDRSGINIIRDPYTEKPFVKFYAVKRVGGNVVNQEAIKSGVFN</sequence>
<dbReference type="Proteomes" id="UP000033591">
    <property type="component" value="Unassembled WGS sequence"/>
</dbReference>
<evidence type="ECO:0000256" key="1">
    <source>
        <dbReference type="ARBA" id="ARBA00004328"/>
    </source>
</evidence>
<dbReference type="Pfam" id="PF05065">
    <property type="entry name" value="Phage_capsid"/>
    <property type="match status" value="1"/>
</dbReference>
<dbReference type="AlphaFoldDB" id="A0A0F3PCU5"/>
<comment type="caution">
    <text evidence="3">The sequence shown here is derived from an EMBL/GenBank/DDBJ whole genome shotgun (WGS) entry which is preliminary data.</text>
</comment>
<dbReference type="EMBL" id="LAOC01000001">
    <property type="protein sequence ID" value="KJV78160.1"/>
    <property type="molecule type" value="Genomic_DNA"/>
</dbReference>
<protein>
    <submittedName>
        <fullName evidence="3">Phage major capsid protein, HK97 family</fullName>
    </submittedName>
</protein>
<comment type="subcellular location">
    <subcellularLocation>
        <location evidence="1">Virion</location>
    </subcellularLocation>
</comment>
<evidence type="ECO:0000259" key="2">
    <source>
        <dbReference type="Pfam" id="PF05065"/>
    </source>
</evidence>